<reference evidence="1 2" key="1">
    <citation type="journal article" date="2011" name="J. Gen. Appl. Microbiol.">
        <title>Draft genome sequencing of the enigmatic yeast Saitoella complicata.</title>
        <authorList>
            <person name="Nishida H."/>
            <person name="Hamamoto M."/>
            <person name="Sugiyama J."/>
        </authorList>
    </citation>
    <scope>NUCLEOTIDE SEQUENCE [LARGE SCALE GENOMIC DNA]</scope>
    <source>
        <strain evidence="1 2">NRRL Y-17804</strain>
    </source>
</reference>
<keyword evidence="2" id="KW-1185">Reference proteome</keyword>
<comment type="caution">
    <text evidence="1">The sequence shown here is derived from an EMBL/GenBank/DDBJ whole genome shotgun (WGS) entry which is preliminary data.</text>
</comment>
<reference evidence="1 2" key="2">
    <citation type="journal article" date="2014" name="J. Gen. Appl. Microbiol.">
        <title>The early diverging ascomycetous budding yeast Saitoella complicata has three histone deacetylases belonging to the Clr6, Hos2, and Rpd3 lineages.</title>
        <authorList>
            <person name="Nishida H."/>
            <person name="Matsumoto T."/>
            <person name="Kondo S."/>
            <person name="Hamamoto M."/>
            <person name="Yoshikawa H."/>
        </authorList>
    </citation>
    <scope>NUCLEOTIDE SEQUENCE [LARGE SCALE GENOMIC DNA]</scope>
    <source>
        <strain evidence="1 2">NRRL Y-17804</strain>
    </source>
</reference>
<sequence length="82" mass="9385">MSTPGRTQRKPDGWSQACKRKTIKRGIALGKNIITPYSSLNCGRLAETNLTTQLNVLLTYNFYLLKETSFSPKSYNIPFRER</sequence>
<name>A0A0E9ND97_SAICN</name>
<reference evidence="1 2" key="3">
    <citation type="journal article" date="2015" name="Genome Announc.">
        <title>Draft Genome Sequence of the Archiascomycetous Yeast Saitoella complicata.</title>
        <authorList>
            <person name="Yamauchi K."/>
            <person name="Kondo S."/>
            <person name="Hamamoto M."/>
            <person name="Takahashi Y."/>
            <person name="Ogura Y."/>
            <person name="Hayashi T."/>
            <person name="Nishida H."/>
        </authorList>
    </citation>
    <scope>NUCLEOTIDE SEQUENCE [LARGE SCALE GENOMIC DNA]</scope>
    <source>
        <strain evidence="1 2">NRRL Y-17804</strain>
    </source>
</reference>
<accession>A0A0E9ND97</accession>
<evidence type="ECO:0000313" key="1">
    <source>
        <dbReference type="EMBL" id="GAO47691.1"/>
    </source>
</evidence>
<dbReference type="AlphaFoldDB" id="A0A0E9ND97"/>
<gene>
    <name evidence="1" type="ORF">G7K_1890-t1</name>
</gene>
<dbReference type="EMBL" id="BACD03000010">
    <property type="protein sequence ID" value="GAO47691.1"/>
    <property type="molecule type" value="Genomic_DNA"/>
</dbReference>
<protein>
    <submittedName>
        <fullName evidence="1">Uncharacterized protein</fullName>
    </submittedName>
</protein>
<evidence type="ECO:0000313" key="2">
    <source>
        <dbReference type="Proteomes" id="UP000033140"/>
    </source>
</evidence>
<organism evidence="1 2">
    <name type="scientific">Saitoella complicata (strain BCRC 22490 / CBS 7301 / JCM 7358 / NBRC 10748 / NRRL Y-17804)</name>
    <dbReference type="NCBI Taxonomy" id="698492"/>
    <lineage>
        <taxon>Eukaryota</taxon>
        <taxon>Fungi</taxon>
        <taxon>Dikarya</taxon>
        <taxon>Ascomycota</taxon>
        <taxon>Taphrinomycotina</taxon>
        <taxon>Taphrinomycotina incertae sedis</taxon>
        <taxon>Saitoella</taxon>
    </lineage>
</organism>
<proteinExistence type="predicted"/>
<dbReference type="Proteomes" id="UP000033140">
    <property type="component" value="Unassembled WGS sequence"/>
</dbReference>